<name>A0A1I2G9H4_9ACTN</name>
<protein>
    <submittedName>
        <fullName evidence="1">Uncharacterized protein</fullName>
    </submittedName>
</protein>
<keyword evidence="2" id="KW-1185">Reference proteome</keyword>
<proteinExistence type="predicted"/>
<dbReference type="AlphaFoldDB" id="A0A1I2G9H4"/>
<dbReference type="STRING" id="380248.SAMN05216251_108317"/>
<accession>A0A1I2G9H4</accession>
<organism evidence="1 2">
    <name type="scientific">Actinacidiphila alni</name>
    <dbReference type="NCBI Taxonomy" id="380248"/>
    <lineage>
        <taxon>Bacteria</taxon>
        <taxon>Bacillati</taxon>
        <taxon>Actinomycetota</taxon>
        <taxon>Actinomycetes</taxon>
        <taxon>Kitasatosporales</taxon>
        <taxon>Streptomycetaceae</taxon>
        <taxon>Actinacidiphila</taxon>
    </lineage>
</organism>
<sequence>MTTGTVVGYTLVLPPGWVRVPLREGTDKALDEKVFRGMGVVPEGVPRDRGMAFRAEVRRRVEGMAREARAGGGLDLYVPVEARGGAMVAASFVVAEVAGEGAPEAVLAGLARETAGEVREVAGTVGVRREYVAPPEPDEGIETYARHVDYTLPVPDASRWLTVTFSTVGDGDPGSEFTRVLVELFDALMTTFRWSLA</sequence>
<dbReference type="RefSeq" id="WP_093714274.1">
    <property type="nucleotide sequence ID" value="NZ_FONG01000008.1"/>
</dbReference>
<dbReference type="EMBL" id="FONG01000008">
    <property type="protein sequence ID" value="SFF13386.1"/>
    <property type="molecule type" value="Genomic_DNA"/>
</dbReference>
<evidence type="ECO:0000313" key="2">
    <source>
        <dbReference type="Proteomes" id="UP000199323"/>
    </source>
</evidence>
<gene>
    <name evidence="1" type="ORF">SAMN05216251_108317</name>
</gene>
<evidence type="ECO:0000313" key="1">
    <source>
        <dbReference type="EMBL" id="SFF13386.1"/>
    </source>
</evidence>
<dbReference type="Proteomes" id="UP000199323">
    <property type="component" value="Unassembled WGS sequence"/>
</dbReference>
<reference evidence="1 2" key="1">
    <citation type="submission" date="2016-10" db="EMBL/GenBank/DDBJ databases">
        <authorList>
            <person name="de Groot N.N."/>
        </authorList>
    </citation>
    <scope>NUCLEOTIDE SEQUENCE [LARGE SCALE GENOMIC DNA]</scope>
    <source>
        <strain evidence="1 2">CGMCC 4.3510</strain>
    </source>
</reference>